<gene>
    <name evidence="1" type="ORF">RirG_012030</name>
</gene>
<reference evidence="1 2" key="1">
    <citation type="submission" date="2014-02" db="EMBL/GenBank/DDBJ databases">
        <title>Single nucleus genome sequencing reveals high similarity among nuclei of an endomycorrhizal fungus.</title>
        <authorList>
            <person name="Lin K."/>
            <person name="Geurts R."/>
            <person name="Zhang Z."/>
            <person name="Limpens E."/>
            <person name="Saunders D.G."/>
            <person name="Mu D."/>
            <person name="Pang E."/>
            <person name="Cao H."/>
            <person name="Cha H."/>
            <person name="Lin T."/>
            <person name="Zhou Q."/>
            <person name="Shang Y."/>
            <person name="Li Y."/>
            <person name="Ivanov S."/>
            <person name="Sharma T."/>
            <person name="Velzen R.V."/>
            <person name="Ruijter N.D."/>
            <person name="Aanen D.K."/>
            <person name="Win J."/>
            <person name="Kamoun S."/>
            <person name="Bisseling T."/>
            <person name="Huang S."/>
        </authorList>
    </citation>
    <scope>NUCLEOTIDE SEQUENCE [LARGE SCALE GENOMIC DNA]</scope>
    <source>
        <strain evidence="2">DAOM197198w</strain>
    </source>
</reference>
<evidence type="ECO:0000313" key="1">
    <source>
        <dbReference type="EMBL" id="EXX78782.1"/>
    </source>
</evidence>
<dbReference type="Proteomes" id="UP000022910">
    <property type="component" value="Unassembled WGS sequence"/>
</dbReference>
<protein>
    <submittedName>
        <fullName evidence="1">Uncharacterized protein</fullName>
    </submittedName>
</protein>
<proteinExistence type="predicted"/>
<comment type="caution">
    <text evidence="1">The sequence shown here is derived from an EMBL/GenBank/DDBJ whole genome shotgun (WGS) entry which is preliminary data.</text>
</comment>
<evidence type="ECO:0000313" key="2">
    <source>
        <dbReference type="Proteomes" id="UP000022910"/>
    </source>
</evidence>
<keyword evidence="2" id="KW-1185">Reference proteome</keyword>
<accession>A0A015KAJ1</accession>
<sequence>MLFIDSFLPISHLGKKFLLILISKILPSMLSAIFKDIWVPKVARLLLTLNHGRKLFQNKIRRGGQRKPNS</sequence>
<dbReference type="AlphaFoldDB" id="A0A015KAJ1"/>
<organism evidence="1 2">
    <name type="scientific">Rhizophagus irregularis (strain DAOM 197198w)</name>
    <name type="common">Glomus intraradices</name>
    <dbReference type="NCBI Taxonomy" id="1432141"/>
    <lineage>
        <taxon>Eukaryota</taxon>
        <taxon>Fungi</taxon>
        <taxon>Fungi incertae sedis</taxon>
        <taxon>Mucoromycota</taxon>
        <taxon>Glomeromycotina</taxon>
        <taxon>Glomeromycetes</taxon>
        <taxon>Glomerales</taxon>
        <taxon>Glomeraceae</taxon>
        <taxon>Rhizophagus</taxon>
    </lineage>
</organism>
<name>A0A015KAJ1_RHIIW</name>
<dbReference type="EMBL" id="JEMT01008342">
    <property type="protein sequence ID" value="EXX78782.1"/>
    <property type="molecule type" value="Genomic_DNA"/>
</dbReference>
<dbReference type="HOGENOM" id="CLU_2759143_0_0_1"/>